<comment type="caution">
    <text evidence="1">The sequence shown here is derived from an EMBL/GenBank/DDBJ whole genome shotgun (WGS) entry which is preliminary data.</text>
</comment>
<evidence type="ECO:0000313" key="1">
    <source>
        <dbReference type="EMBL" id="KAK6507778.1"/>
    </source>
</evidence>
<organism evidence="1 2">
    <name type="scientific">Arthrobotrys musiformis</name>
    <dbReference type="NCBI Taxonomy" id="47236"/>
    <lineage>
        <taxon>Eukaryota</taxon>
        <taxon>Fungi</taxon>
        <taxon>Dikarya</taxon>
        <taxon>Ascomycota</taxon>
        <taxon>Pezizomycotina</taxon>
        <taxon>Orbiliomycetes</taxon>
        <taxon>Orbiliales</taxon>
        <taxon>Orbiliaceae</taxon>
        <taxon>Arthrobotrys</taxon>
    </lineage>
</organism>
<evidence type="ECO:0000313" key="2">
    <source>
        <dbReference type="Proteomes" id="UP001370758"/>
    </source>
</evidence>
<keyword evidence="2" id="KW-1185">Reference proteome</keyword>
<accession>A0AAV9WLQ4</accession>
<protein>
    <submittedName>
        <fullName evidence="1">Uncharacterized protein</fullName>
    </submittedName>
</protein>
<sequence>MDLAGFLEAVAAPQLRKTMPRSTTGTTLPAFPRHRLSDLEGWSDIRGDIRRLLDPLMGCKGGVFRSFADIFPRNAQRWAACGDEAGVVRLGTHVYEQPVVQILAALFSINGDFGDHRNTLNIGDPDRVFYTYAPAPHERSVTKFLIE</sequence>
<dbReference type="Proteomes" id="UP001370758">
    <property type="component" value="Unassembled WGS sequence"/>
</dbReference>
<proteinExistence type="predicted"/>
<reference evidence="1 2" key="1">
    <citation type="submission" date="2023-08" db="EMBL/GenBank/DDBJ databases">
        <authorList>
            <person name="Palmer J.M."/>
        </authorList>
    </citation>
    <scope>NUCLEOTIDE SEQUENCE [LARGE SCALE GENOMIC DNA]</scope>
    <source>
        <strain evidence="1 2">TWF481</strain>
    </source>
</reference>
<dbReference type="EMBL" id="JAVHJL010000003">
    <property type="protein sequence ID" value="KAK6507778.1"/>
    <property type="molecule type" value="Genomic_DNA"/>
</dbReference>
<name>A0AAV9WLQ4_9PEZI</name>
<dbReference type="AlphaFoldDB" id="A0AAV9WLQ4"/>
<gene>
    <name evidence="1" type="ORF">TWF481_006201</name>
</gene>